<dbReference type="EMBL" id="BPLQ01001654">
    <property type="protein sequence ID" value="GIX83677.1"/>
    <property type="molecule type" value="Genomic_DNA"/>
</dbReference>
<accession>A0AAV4NFT5</accession>
<protein>
    <submittedName>
        <fullName evidence="2">Uncharacterized protein</fullName>
    </submittedName>
</protein>
<sequence>MSPGKPNDEEEEDDYFVIIATMQRGRIPMIINGRDRERPPRHLSYSKMSLDEEVHLRNSRISDCREDSDFEKANKSSNKRR</sequence>
<gene>
    <name evidence="2" type="ORF">CDAR_414931</name>
</gene>
<name>A0AAV4NFT5_9ARAC</name>
<keyword evidence="3" id="KW-1185">Reference proteome</keyword>
<organism evidence="2 3">
    <name type="scientific">Caerostris darwini</name>
    <dbReference type="NCBI Taxonomy" id="1538125"/>
    <lineage>
        <taxon>Eukaryota</taxon>
        <taxon>Metazoa</taxon>
        <taxon>Ecdysozoa</taxon>
        <taxon>Arthropoda</taxon>
        <taxon>Chelicerata</taxon>
        <taxon>Arachnida</taxon>
        <taxon>Araneae</taxon>
        <taxon>Araneomorphae</taxon>
        <taxon>Entelegynae</taxon>
        <taxon>Araneoidea</taxon>
        <taxon>Araneidae</taxon>
        <taxon>Caerostris</taxon>
    </lineage>
</organism>
<evidence type="ECO:0000256" key="1">
    <source>
        <dbReference type="SAM" id="MobiDB-lite"/>
    </source>
</evidence>
<dbReference type="Proteomes" id="UP001054837">
    <property type="component" value="Unassembled WGS sequence"/>
</dbReference>
<evidence type="ECO:0000313" key="3">
    <source>
        <dbReference type="Proteomes" id="UP001054837"/>
    </source>
</evidence>
<reference evidence="2 3" key="1">
    <citation type="submission" date="2021-06" db="EMBL/GenBank/DDBJ databases">
        <title>Caerostris darwini draft genome.</title>
        <authorList>
            <person name="Kono N."/>
            <person name="Arakawa K."/>
        </authorList>
    </citation>
    <scope>NUCLEOTIDE SEQUENCE [LARGE SCALE GENOMIC DNA]</scope>
</reference>
<proteinExistence type="predicted"/>
<feature type="region of interest" description="Disordered" evidence="1">
    <location>
        <begin position="60"/>
        <end position="81"/>
    </location>
</feature>
<comment type="caution">
    <text evidence="2">The sequence shown here is derived from an EMBL/GenBank/DDBJ whole genome shotgun (WGS) entry which is preliminary data.</text>
</comment>
<dbReference type="AlphaFoldDB" id="A0AAV4NFT5"/>
<feature type="compositionally biased region" description="Basic and acidic residues" evidence="1">
    <location>
        <begin position="60"/>
        <end position="74"/>
    </location>
</feature>
<evidence type="ECO:0000313" key="2">
    <source>
        <dbReference type="EMBL" id="GIX83677.1"/>
    </source>
</evidence>